<evidence type="ECO:0000256" key="2">
    <source>
        <dbReference type="ARBA" id="ARBA00022448"/>
    </source>
</evidence>
<keyword evidence="2" id="KW-0813">Transport</keyword>
<dbReference type="Pfam" id="PF23256">
    <property type="entry name" value="CHX17_2nd"/>
    <property type="match status" value="1"/>
</dbReference>
<dbReference type="PaxDb" id="3827-XP_004486258.1"/>
<evidence type="ECO:0000259" key="12">
    <source>
        <dbReference type="Pfam" id="PF00999"/>
    </source>
</evidence>
<dbReference type="GO" id="GO:1902600">
    <property type="term" value="P:proton transmembrane transport"/>
    <property type="evidence" value="ECO:0007669"/>
    <property type="project" value="InterPro"/>
</dbReference>
<comment type="subcellular location">
    <subcellularLocation>
        <location evidence="1">Membrane</location>
        <topology evidence="1">Multi-pass membrane protein</topology>
    </subcellularLocation>
</comment>
<sequence>MENTTMLAPSNISDRSIICYTPTMTTTSGVWQGDSPLDYSIPLFILQSTLVVLATRFFVFILKPFHQPRVIAEIMGGLLLGPSVLGRDERFANMVFPLKSAMVIETMANIGLIYFLFLVGLEMDMSIVKRTGRKAVSIAVAGMILPFVIAIGISHFMDYKDKGANDVSYVLYLGIVLSVTAFPVLARMLAELKLINTELGKLALSSSLINDVCAWVLLALAIALSEQNSSTLASVWVVLSNIFFVSFCFLVVRPAVTWLIKKTPEGKPFSEFQICIVLVGVLVSAFITDVIGTHSIFGAFVYGLVIPNGPLGAAIIEKLEDFVSGLLLPLFYAISGLKTNINLIHGTRSWSFIFTIVPLTCFGKILGTLITSILFDIPTRDGIVLGLLMNTKGLIEMIVLNIGREQKVLGDEIFSIMVIVTVIMTAIISPIVTLIYKPRKRLVPYKKRTVQSSRVDAELRVLVCIHAPRNVPTIINLLEATHPSKRSPICAYVLHLVELTGRASAMLVVHASRQSGGPALNKTQAQTEHIITAFQNFEEHVGYVAVQPLTAVSPYSTMHEDICNLAEEKRVATIIIPFHKQQTVDGDMKETNPALRMVNHNLLQSSPCSVGILVDRGLNGSNRLTANQASHQVAVIFFGGADDREALSYGWRMSRHPRVHLTVMHFIPGKDVTQLKTNDFNQLDDQRNIITNRIDEECINELKMIAANDDKINYIEKVVSNGEETVAAIRGTNNANDLFIVGRGQGNSSTLTEGLTDWSECPELGPIGDLLASSDFETTASVLVMHQYVAQGPEGEDIFVSDRPWQTSENFNTLRQQHRGRYAADNNDFKF</sequence>
<dbReference type="InterPro" id="IPR050794">
    <property type="entry name" value="CPA2_transporter"/>
</dbReference>
<dbReference type="Pfam" id="PF23259">
    <property type="entry name" value="CHX17_C"/>
    <property type="match status" value="1"/>
</dbReference>
<proteinExistence type="inferred from homology"/>
<keyword evidence="15" id="KW-1185">Reference proteome</keyword>
<dbReference type="GO" id="GO:0006885">
    <property type="term" value="P:regulation of pH"/>
    <property type="evidence" value="ECO:0007669"/>
    <property type="project" value="TreeGrafter"/>
</dbReference>
<dbReference type="InterPro" id="IPR038770">
    <property type="entry name" value="Na+/solute_symporter_sf"/>
</dbReference>
<evidence type="ECO:0000256" key="7">
    <source>
        <dbReference type="ARBA" id="ARBA00022989"/>
    </source>
</evidence>
<dbReference type="GO" id="GO:0006813">
    <property type="term" value="P:potassium ion transport"/>
    <property type="evidence" value="ECO:0007669"/>
    <property type="project" value="UniProtKB-KW"/>
</dbReference>
<evidence type="ECO:0000256" key="9">
    <source>
        <dbReference type="ARBA" id="ARBA00023136"/>
    </source>
</evidence>
<dbReference type="KEGG" id="cam:101507948"/>
<keyword evidence="3" id="KW-0050">Antiport</keyword>
<keyword evidence="8" id="KW-0406">Ion transport</keyword>
<reference evidence="15" key="1">
    <citation type="journal article" date="2013" name="Nat. Biotechnol.">
        <title>Draft genome sequence of chickpea (Cicer arietinum) provides a resource for trait improvement.</title>
        <authorList>
            <person name="Varshney R.K."/>
            <person name="Song C."/>
            <person name="Saxena R.K."/>
            <person name="Azam S."/>
            <person name="Yu S."/>
            <person name="Sharpe A.G."/>
            <person name="Cannon S."/>
            <person name="Baek J."/>
            <person name="Rosen B.D."/>
            <person name="Tar'an B."/>
            <person name="Millan T."/>
            <person name="Zhang X."/>
            <person name="Ramsay L.D."/>
            <person name="Iwata A."/>
            <person name="Wang Y."/>
            <person name="Nelson W."/>
            <person name="Farmer A.D."/>
            <person name="Gaur P.M."/>
            <person name="Soderlund C."/>
            <person name="Penmetsa R.V."/>
            <person name="Xu C."/>
            <person name="Bharti A.K."/>
            <person name="He W."/>
            <person name="Winter P."/>
            <person name="Zhao S."/>
            <person name="Hane J.K."/>
            <person name="Carrasquilla-Garcia N."/>
            <person name="Condie J.A."/>
            <person name="Upadhyaya H.D."/>
            <person name="Luo M.C."/>
            <person name="Thudi M."/>
            <person name="Gowda C.L."/>
            <person name="Singh N.P."/>
            <person name="Lichtenzveig J."/>
            <person name="Gali K.K."/>
            <person name="Rubio J."/>
            <person name="Nadarajan N."/>
            <person name="Dolezel J."/>
            <person name="Bansal K.C."/>
            <person name="Xu X."/>
            <person name="Edwards D."/>
            <person name="Zhang G."/>
            <person name="Kahl G."/>
            <person name="Gil J."/>
            <person name="Singh K.B."/>
            <person name="Datta S.K."/>
            <person name="Jackson S.A."/>
            <person name="Wang J."/>
            <person name="Cook D.R."/>
        </authorList>
    </citation>
    <scope>NUCLEOTIDE SEQUENCE [LARGE SCALE GENOMIC DNA]</scope>
    <source>
        <strain evidence="15">cv. CDC Frontier</strain>
    </source>
</reference>
<evidence type="ECO:0000313" key="15">
    <source>
        <dbReference type="Proteomes" id="UP000087171"/>
    </source>
</evidence>
<dbReference type="Pfam" id="PF00999">
    <property type="entry name" value="Na_H_Exchanger"/>
    <property type="match status" value="1"/>
</dbReference>
<reference evidence="16" key="2">
    <citation type="submission" date="2025-08" db="UniProtKB">
        <authorList>
            <consortium name="RefSeq"/>
        </authorList>
    </citation>
    <scope>IDENTIFICATION</scope>
    <source>
        <tissue evidence="16">Etiolated seedlings</tissue>
    </source>
</reference>
<keyword evidence="5 11" id="KW-0812">Transmembrane</keyword>
<dbReference type="FunFam" id="1.20.1530.20:FF:000003">
    <property type="entry name" value="Cation/H(+) antiporter 15"/>
    <property type="match status" value="1"/>
</dbReference>
<evidence type="ECO:0000256" key="1">
    <source>
        <dbReference type="ARBA" id="ARBA00004141"/>
    </source>
</evidence>
<feature type="transmembrane region" description="Helical" evidence="11">
    <location>
        <begin position="323"/>
        <end position="344"/>
    </location>
</feature>
<organism evidence="15 16">
    <name type="scientific">Cicer arietinum</name>
    <name type="common">Chickpea</name>
    <name type="synonym">Garbanzo</name>
    <dbReference type="NCBI Taxonomy" id="3827"/>
    <lineage>
        <taxon>Eukaryota</taxon>
        <taxon>Viridiplantae</taxon>
        <taxon>Streptophyta</taxon>
        <taxon>Embryophyta</taxon>
        <taxon>Tracheophyta</taxon>
        <taxon>Spermatophyta</taxon>
        <taxon>Magnoliopsida</taxon>
        <taxon>eudicotyledons</taxon>
        <taxon>Gunneridae</taxon>
        <taxon>Pentapetalae</taxon>
        <taxon>rosids</taxon>
        <taxon>fabids</taxon>
        <taxon>Fabales</taxon>
        <taxon>Fabaceae</taxon>
        <taxon>Papilionoideae</taxon>
        <taxon>50 kb inversion clade</taxon>
        <taxon>NPAAA clade</taxon>
        <taxon>Hologalegina</taxon>
        <taxon>IRL clade</taxon>
        <taxon>Cicereae</taxon>
        <taxon>Cicer</taxon>
    </lineage>
</organism>
<dbReference type="Proteomes" id="UP000087171">
    <property type="component" value="Chromosome Ca1"/>
</dbReference>
<keyword evidence="9 11" id="KW-0472">Membrane</keyword>
<dbReference type="GO" id="GO:0015297">
    <property type="term" value="F:antiporter activity"/>
    <property type="evidence" value="ECO:0007669"/>
    <property type="project" value="UniProtKB-KW"/>
</dbReference>
<dbReference type="Gene3D" id="1.20.1530.20">
    <property type="match status" value="1"/>
</dbReference>
<evidence type="ECO:0000259" key="14">
    <source>
        <dbReference type="Pfam" id="PF23259"/>
    </source>
</evidence>
<feature type="transmembrane region" description="Helical" evidence="11">
    <location>
        <begin position="202"/>
        <end position="224"/>
    </location>
</feature>
<dbReference type="AlphaFoldDB" id="A0A1S2XAF4"/>
<dbReference type="RefSeq" id="XP_004486258.1">
    <property type="nucleotide sequence ID" value="XM_004486201.3"/>
</dbReference>
<name>A0A1S2XAF4_CICAR</name>
<dbReference type="InterPro" id="IPR006153">
    <property type="entry name" value="Cation/H_exchanger_TM"/>
</dbReference>
<feature type="transmembrane region" description="Helical" evidence="11">
    <location>
        <begin position="272"/>
        <end position="291"/>
    </location>
</feature>
<feature type="transmembrane region" description="Helical" evidence="11">
    <location>
        <begin position="382"/>
        <end position="402"/>
    </location>
</feature>
<evidence type="ECO:0000256" key="10">
    <source>
        <dbReference type="ARBA" id="ARBA00038341"/>
    </source>
</evidence>
<feature type="transmembrane region" description="Helical" evidence="11">
    <location>
        <begin position="106"/>
        <end position="123"/>
    </location>
</feature>
<gene>
    <name evidence="16" type="primary">LOC101507948</name>
</gene>
<dbReference type="OrthoDB" id="2687058at2759"/>
<comment type="similarity">
    <text evidence="10">Belongs to the monovalent cation:proton antiporter 2 (CPA2) transporter (TC 2.A.37) family. CHX (TC 2.A.37.4) subfamily.</text>
</comment>
<evidence type="ECO:0000256" key="8">
    <source>
        <dbReference type="ARBA" id="ARBA00023065"/>
    </source>
</evidence>
<dbReference type="PANTHER" id="PTHR32468">
    <property type="entry name" value="CATION/H + ANTIPORTER"/>
    <property type="match status" value="1"/>
</dbReference>
<dbReference type="GO" id="GO:0016020">
    <property type="term" value="C:membrane"/>
    <property type="evidence" value="ECO:0007669"/>
    <property type="project" value="UniProtKB-SubCell"/>
</dbReference>
<dbReference type="GO" id="GO:0012505">
    <property type="term" value="C:endomembrane system"/>
    <property type="evidence" value="ECO:0007669"/>
    <property type="project" value="TreeGrafter"/>
</dbReference>
<keyword evidence="7 11" id="KW-1133">Transmembrane helix</keyword>
<feature type="domain" description="Cation/H+ exchanger transmembrane" evidence="12">
    <location>
        <begin position="57"/>
        <end position="432"/>
    </location>
</feature>
<protein>
    <submittedName>
        <fullName evidence="16">Cation/H(+) antiporter 15-like</fullName>
    </submittedName>
</protein>
<feature type="transmembrane region" description="Helical" evidence="11">
    <location>
        <begin position="169"/>
        <end position="190"/>
    </location>
</feature>
<feature type="domain" description="Cation/H(+) antiporter C-terminal" evidence="14">
    <location>
        <begin position="632"/>
        <end position="789"/>
    </location>
</feature>
<keyword evidence="6" id="KW-0630">Potassium</keyword>
<feature type="transmembrane region" description="Helical" evidence="11">
    <location>
        <begin position="39"/>
        <end position="58"/>
    </location>
</feature>
<dbReference type="GeneID" id="101507948"/>
<feature type="transmembrane region" description="Helical" evidence="11">
    <location>
        <begin position="350"/>
        <end position="375"/>
    </location>
</feature>
<feature type="transmembrane region" description="Helical" evidence="11">
    <location>
        <begin position="414"/>
        <end position="436"/>
    </location>
</feature>
<accession>A0A1S2XAF4</accession>
<feature type="domain" description="Cation/H(+) antiporter central" evidence="13">
    <location>
        <begin position="489"/>
        <end position="626"/>
    </location>
</feature>
<evidence type="ECO:0000256" key="6">
    <source>
        <dbReference type="ARBA" id="ARBA00022958"/>
    </source>
</evidence>
<evidence type="ECO:0000256" key="11">
    <source>
        <dbReference type="SAM" id="Phobius"/>
    </source>
</evidence>
<feature type="transmembrane region" description="Helical" evidence="11">
    <location>
        <begin position="236"/>
        <end position="260"/>
    </location>
</feature>
<feature type="transmembrane region" description="Helical" evidence="11">
    <location>
        <begin position="70"/>
        <end position="86"/>
    </location>
</feature>
<dbReference type="InterPro" id="IPR057290">
    <property type="entry name" value="CHX17_C"/>
</dbReference>
<evidence type="ECO:0000313" key="16">
    <source>
        <dbReference type="RefSeq" id="XP_004486258.1"/>
    </source>
</evidence>
<evidence type="ECO:0000256" key="4">
    <source>
        <dbReference type="ARBA" id="ARBA00022538"/>
    </source>
</evidence>
<keyword evidence="4" id="KW-0633">Potassium transport</keyword>
<evidence type="ECO:0000259" key="13">
    <source>
        <dbReference type="Pfam" id="PF23256"/>
    </source>
</evidence>
<feature type="transmembrane region" description="Helical" evidence="11">
    <location>
        <begin position="135"/>
        <end position="157"/>
    </location>
</feature>
<dbReference type="PANTHER" id="PTHR32468:SF104">
    <property type="entry name" value="CATION_H+ EXCHANGER 3"/>
    <property type="match status" value="1"/>
</dbReference>
<dbReference type="InterPro" id="IPR057291">
    <property type="entry name" value="CHX17_2nd"/>
</dbReference>
<evidence type="ECO:0000256" key="5">
    <source>
        <dbReference type="ARBA" id="ARBA00022692"/>
    </source>
</evidence>
<evidence type="ECO:0000256" key="3">
    <source>
        <dbReference type="ARBA" id="ARBA00022449"/>
    </source>
</evidence>
<dbReference type="eggNOG" id="KOG1650">
    <property type="taxonomic scope" value="Eukaryota"/>
</dbReference>